<dbReference type="GO" id="GO:0043161">
    <property type="term" value="P:proteasome-mediated ubiquitin-dependent protein catabolic process"/>
    <property type="evidence" value="ECO:0007669"/>
    <property type="project" value="TreeGrafter"/>
</dbReference>
<dbReference type="AlphaFoldDB" id="A0A814VUA7"/>
<protein>
    <recommendedName>
        <fullName evidence="8">NHL repeat containing protein</fullName>
    </recommendedName>
</protein>
<dbReference type="Proteomes" id="UP000677228">
    <property type="component" value="Unassembled WGS sequence"/>
</dbReference>
<dbReference type="EMBL" id="CAJOBA010008267">
    <property type="protein sequence ID" value="CAF3824343.1"/>
    <property type="molecule type" value="Genomic_DNA"/>
</dbReference>
<dbReference type="PANTHER" id="PTHR24104">
    <property type="entry name" value="E3 UBIQUITIN-PROTEIN LIGASE NHLRC1-RELATED"/>
    <property type="match status" value="1"/>
</dbReference>
<evidence type="ECO:0000313" key="5">
    <source>
        <dbReference type="EMBL" id="CAF3824343.1"/>
    </source>
</evidence>
<dbReference type="GO" id="GO:0008270">
    <property type="term" value="F:zinc ion binding"/>
    <property type="evidence" value="ECO:0007669"/>
    <property type="project" value="UniProtKB-KW"/>
</dbReference>
<organism evidence="4 7">
    <name type="scientific">Didymodactylos carnosus</name>
    <dbReference type="NCBI Taxonomy" id="1234261"/>
    <lineage>
        <taxon>Eukaryota</taxon>
        <taxon>Metazoa</taxon>
        <taxon>Spiralia</taxon>
        <taxon>Gnathifera</taxon>
        <taxon>Rotifera</taxon>
        <taxon>Eurotatoria</taxon>
        <taxon>Bdelloidea</taxon>
        <taxon>Philodinida</taxon>
        <taxon>Philodinidae</taxon>
        <taxon>Didymodactylos</taxon>
    </lineage>
</organism>
<evidence type="ECO:0008006" key="8">
    <source>
        <dbReference type="Google" id="ProtNLM"/>
    </source>
</evidence>
<sequence>MSSRATGIEPEEQKDTVTSCTFKVHFWTPFEGLPSRICSSAVWNTTGITVAGSNNGTSGSSLAQLNSPYDLVIDYNNVMYISDLSNNRIVQWIENNTSANLIIGGNNGLNEPAGLFMDNQNNLYVADTLNSRIEKYSLNDPIGTTVFGQYGRGSSSNQLDQSYALFIDVLNNSYYISDTQNHRIMLWTLDASNGIIVAGGNGRGNGANQLNQPYGICIDSNSTIYIADCGNNRVQQWYRNFQTGNTVANGLMCPTAVVLDTVGNMYIVDQGNHRILRWMIGAQSGATLIGTTGVYGSQPNLLYYPSSIRFDLNWNLFVADYENNRIQRFNLVNDGCNGNGIG</sequence>
<dbReference type="PANTHER" id="PTHR24104:SF25">
    <property type="entry name" value="PROTEIN LIN-41"/>
    <property type="match status" value="1"/>
</dbReference>
<evidence type="ECO:0000256" key="2">
    <source>
        <dbReference type="PROSITE-ProRule" id="PRU00504"/>
    </source>
</evidence>
<dbReference type="Proteomes" id="UP000682733">
    <property type="component" value="Unassembled WGS sequence"/>
</dbReference>
<dbReference type="InterPro" id="IPR011042">
    <property type="entry name" value="6-blade_b-propeller_TolB-like"/>
</dbReference>
<proteinExistence type="predicted"/>
<comment type="caution">
    <text evidence="4">The sequence shown here is derived from an EMBL/GenBank/DDBJ whole genome shotgun (WGS) entry which is preliminary data.</text>
</comment>
<dbReference type="Pfam" id="PF01436">
    <property type="entry name" value="NHL"/>
    <property type="match status" value="1"/>
</dbReference>
<dbReference type="EMBL" id="CAJNOQ010008384">
    <property type="protein sequence ID" value="CAF1195827.1"/>
    <property type="molecule type" value="Genomic_DNA"/>
</dbReference>
<dbReference type="OrthoDB" id="10008852at2759"/>
<evidence type="ECO:0000313" key="3">
    <source>
        <dbReference type="EMBL" id="CAF1058505.1"/>
    </source>
</evidence>
<dbReference type="GO" id="GO:0061630">
    <property type="term" value="F:ubiquitin protein ligase activity"/>
    <property type="evidence" value="ECO:0007669"/>
    <property type="project" value="TreeGrafter"/>
</dbReference>
<evidence type="ECO:0000313" key="6">
    <source>
        <dbReference type="EMBL" id="CAF3960219.1"/>
    </source>
</evidence>
<accession>A0A814VUA7</accession>
<name>A0A814VUA7_9BILA</name>
<evidence type="ECO:0000313" key="7">
    <source>
        <dbReference type="Proteomes" id="UP000663829"/>
    </source>
</evidence>
<dbReference type="EMBL" id="CAJOBC010008384">
    <property type="protein sequence ID" value="CAF3960219.1"/>
    <property type="molecule type" value="Genomic_DNA"/>
</dbReference>
<dbReference type="Proteomes" id="UP000663829">
    <property type="component" value="Unassembled WGS sequence"/>
</dbReference>
<dbReference type="EMBL" id="CAJNOK010008253">
    <property type="protein sequence ID" value="CAF1058505.1"/>
    <property type="molecule type" value="Genomic_DNA"/>
</dbReference>
<feature type="repeat" description="NHL" evidence="2">
    <location>
        <begin position="203"/>
        <end position="240"/>
    </location>
</feature>
<dbReference type="PROSITE" id="PS51125">
    <property type="entry name" value="NHL"/>
    <property type="match status" value="1"/>
</dbReference>
<dbReference type="SUPFAM" id="SSF101898">
    <property type="entry name" value="NHL repeat"/>
    <property type="match status" value="1"/>
</dbReference>
<dbReference type="GO" id="GO:0000209">
    <property type="term" value="P:protein polyubiquitination"/>
    <property type="evidence" value="ECO:0007669"/>
    <property type="project" value="TreeGrafter"/>
</dbReference>
<keyword evidence="7" id="KW-1185">Reference proteome</keyword>
<gene>
    <name evidence="4" type="ORF">GPM918_LOCUS23455</name>
    <name evidence="3" type="ORF">OVA965_LOCUS17291</name>
    <name evidence="6" type="ORF">SRO942_LOCUS23454</name>
    <name evidence="5" type="ORF">TMI583_LOCUS17301</name>
</gene>
<dbReference type="CDD" id="cd05819">
    <property type="entry name" value="NHL"/>
    <property type="match status" value="1"/>
</dbReference>
<reference evidence="4" key="1">
    <citation type="submission" date="2021-02" db="EMBL/GenBank/DDBJ databases">
        <authorList>
            <person name="Nowell W R."/>
        </authorList>
    </citation>
    <scope>NUCLEOTIDE SEQUENCE</scope>
</reference>
<dbReference type="InterPro" id="IPR050952">
    <property type="entry name" value="TRIM-NHL_E3_ligases"/>
</dbReference>
<evidence type="ECO:0000256" key="1">
    <source>
        <dbReference type="ARBA" id="ARBA00022737"/>
    </source>
</evidence>
<dbReference type="InterPro" id="IPR001258">
    <property type="entry name" value="NHL_repeat"/>
</dbReference>
<dbReference type="Gene3D" id="2.120.10.30">
    <property type="entry name" value="TolB, C-terminal domain"/>
    <property type="match status" value="2"/>
</dbReference>
<evidence type="ECO:0000313" key="4">
    <source>
        <dbReference type="EMBL" id="CAF1195827.1"/>
    </source>
</evidence>
<keyword evidence="1" id="KW-0677">Repeat</keyword>
<dbReference type="Proteomes" id="UP000681722">
    <property type="component" value="Unassembled WGS sequence"/>
</dbReference>